<gene>
    <name evidence="1" type="ORF">L1049_018215</name>
</gene>
<reference evidence="1 2" key="1">
    <citation type="journal article" date="2024" name="Plant J.">
        <title>Genome sequences and population genomics reveal climatic adaptation and genomic divergence between two closely related sweetgum species.</title>
        <authorList>
            <person name="Xu W.Q."/>
            <person name="Ren C.Q."/>
            <person name="Zhang X.Y."/>
            <person name="Comes H.P."/>
            <person name="Liu X.H."/>
            <person name="Li Y.G."/>
            <person name="Kettle C.J."/>
            <person name="Jalonen R."/>
            <person name="Gaisberger H."/>
            <person name="Ma Y.Z."/>
            <person name="Qiu Y.X."/>
        </authorList>
    </citation>
    <scope>NUCLEOTIDE SEQUENCE [LARGE SCALE GENOMIC DNA]</scope>
    <source>
        <strain evidence="1">Hangzhou</strain>
    </source>
</reference>
<sequence length="92" mass="10119">MKRTKDKVGEGNDADGEEGVHGERWLREKILGVMNNCDICFAIDGDVERIVIAVDGDVAGIVVTVDGRGSSLLIMEMRRNGLLHVRRATVRL</sequence>
<dbReference type="AlphaFoldDB" id="A0AAP0R9R3"/>
<comment type="caution">
    <text evidence="1">The sequence shown here is derived from an EMBL/GenBank/DDBJ whole genome shotgun (WGS) entry which is preliminary data.</text>
</comment>
<name>A0AAP0R9R3_LIQFO</name>
<organism evidence="1 2">
    <name type="scientific">Liquidambar formosana</name>
    <name type="common">Formosan gum</name>
    <dbReference type="NCBI Taxonomy" id="63359"/>
    <lineage>
        <taxon>Eukaryota</taxon>
        <taxon>Viridiplantae</taxon>
        <taxon>Streptophyta</taxon>
        <taxon>Embryophyta</taxon>
        <taxon>Tracheophyta</taxon>
        <taxon>Spermatophyta</taxon>
        <taxon>Magnoliopsida</taxon>
        <taxon>eudicotyledons</taxon>
        <taxon>Gunneridae</taxon>
        <taxon>Pentapetalae</taxon>
        <taxon>Saxifragales</taxon>
        <taxon>Altingiaceae</taxon>
        <taxon>Liquidambar</taxon>
    </lineage>
</organism>
<dbReference type="Proteomes" id="UP001415857">
    <property type="component" value="Unassembled WGS sequence"/>
</dbReference>
<proteinExistence type="predicted"/>
<evidence type="ECO:0000313" key="1">
    <source>
        <dbReference type="EMBL" id="KAK9273405.1"/>
    </source>
</evidence>
<protein>
    <submittedName>
        <fullName evidence="1">Uncharacterized protein</fullName>
    </submittedName>
</protein>
<evidence type="ECO:0000313" key="2">
    <source>
        <dbReference type="Proteomes" id="UP001415857"/>
    </source>
</evidence>
<dbReference type="EMBL" id="JBBPBK010000012">
    <property type="protein sequence ID" value="KAK9273405.1"/>
    <property type="molecule type" value="Genomic_DNA"/>
</dbReference>
<accession>A0AAP0R9R3</accession>
<keyword evidence="2" id="KW-1185">Reference proteome</keyword>